<dbReference type="PANTHER" id="PTHR22683:SF1">
    <property type="entry name" value="TYPE VII SECRETION SYSTEM PROTEIN ESSC"/>
    <property type="match status" value="1"/>
</dbReference>
<accession>I4BF05</accession>
<dbReference type="InterPro" id="IPR023836">
    <property type="entry name" value="EccCa-like_Actinobacteria"/>
</dbReference>
<comment type="subcellular location">
    <subcellularLocation>
        <location evidence="1">Cell membrane</location>
        <topology evidence="1">Multi-pass membrane protein</topology>
    </subcellularLocation>
</comment>
<keyword evidence="5 9" id="KW-0547">Nucleotide-binding</keyword>
<dbReference type="Gene3D" id="3.40.50.300">
    <property type="entry name" value="P-loop containing nucleotide triphosphate hydrolases"/>
    <property type="match status" value="4"/>
</dbReference>
<dbReference type="Pfam" id="PF01580">
    <property type="entry name" value="FtsK_SpoIIIE"/>
    <property type="match status" value="3"/>
</dbReference>
<evidence type="ECO:0000256" key="4">
    <source>
        <dbReference type="ARBA" id="ARBA00022737"/>
    </source>
</evidence>
<feature type="transmembrane region" description="Helical" evidence="11">
    <location>
        <begin position="23"/>
        <end position="43"/>
    </location>
</feature>
<dbReference type="HOGENOM" id="CLU_003134_1_0_11"/>
<evidence type="ECO:0000256" key="8">
    <source>
        <dbReference type="ARBA" id="ARBA00023136"/>
    </source>
</evidence>
<evidence type="ECO:0000256" key="9">
    <source>
        <dbReference type="PROSITE-ProRule" id="PRU00289"/>
    </source>
</evidence>
<reference evidence="13 14" key="1">
    <citation type="submission" date="2012-06" db="EMBL/GenBank/DDBJ databases">
        <title>Complete sequence of chromosome of Mycobacterium chubuense NBB4.</title>
        <authorList>
            <consortium name="US DOE Joint Genome Institute"/>
            <person name="Lucas S."/>
            <person name="Han J."/>
            <person name="Lapidus A."/>
            <person name="Cheng J.-F."/>
            <person name="Goodwin L."/>
            <person name="Pitluck S."/>
            <person name="Peters L."/>
            <person name="Mikhailova N."/>
            <person name="Teshima H."/>
            <person name="Detter J.C."/>
            <person name="Han C."/>
            <person name="Tapia R."/>
            <person name="Land M."/>
            <person name="Hauser L."/>
            <person name="Kyrpides N."/>
            <person name="Ivanova N."/>
            <person name="Pagani I."/>
            <person name="Mattes T."/>
            <person name="Holmes A."/>
            <person name="Rutledge P."/>
            <person name="Paulsen I."/>
            <person name="Coleman N."/>
            <person name="Woyke T."/>
        </authorList>
    </citation>
    <scope>NUCLEOTIDE SEQUENCE [LARGE SCALE GENOMIC DNA]</scope>
    <source>
        <strain evidence="13 14">NBB4</strain>
    </source>
</reference>
<dbReference type="AlphaFoldDB" id="I4BF05"/>
<feature type="domain" description="FtsK" evidence="12">
    <location>
        <begin position="950"/>
        <end position="1134"/>
    </location>
</feature>
<dbReference type="PATRIC" id="fig|710421.3.peg.1059"/>
<dbReference type="GO" id="GO:0003677">
    <property type="term" value="F:DNA binding"/>
    <property type="evidence" value="ECO:0007669"/>
    <property type="project" value="InterPro"/>
</dbReference>
<dbReference type="KEGG" id="mcb:Mycch_1052"/>
<dbReference type="EMBL" id="CP003053">
    <property type="protein sequence ID" value="AFM15862.1"/>
    <property type="molecule type" value="Genomic_DNA"/>
</dbReference>
<evidence type="ECO:0000256" key="3">
    <source>
        <dbReference type="ARBA" id="ARBA00022692"/>
    </source>
</evidence>
<dbReference type="InterPro" id="IPR023837">
    <property type="entry name" value="EccCb-like_Actinobacteria"/>
</dbReference>
<proteinExistence type="predicted"/>
<gene>
    <name evidence="13" type="ordered locus">Mycch_1052</name>
</gene>
<keyword evidence="14" id="KW-1185">Reference proteome</keyword>
<dbReference type="Proteomes" id="UP000006057">
    <property type="component" value="Chromosome"/>
</dbReference>
<dbReference type="GO" id="GO:0005886">
    <property type="term" value="C:plasma membrane"/>
    <property type="evidence" value="ECO:0007669"/>
    <property type="project" value="UniProtKB-SubCell"/>
</dbReference>
<evidence type="ECO:0000256" key="5">
    <source>
        <dbReference type="ARBA" id="ARBA00022741"/>
    </source>
</evidence>
<feature type="binding site" evidence="9">
    <location>
        <begin position="967"/>
        <end position="974"/>
    </location>
    <ligand>
        <name>ATP</name>
        <dbReference type="ChEBI" id="CHEBI:30616"/>
    </ligand>
</feature>
<evidence type="ECO:0000313" key="14">
    <source>
        <dbReference type="Proteomes" id="UP000006057"/>
    </source>
</evidence>
<name>I4BF05_MYCCN</name>
<evidence type="ECO:0000256" key="2">
    <source>
        <dbReference type="ARBA" id="ARBA00022475"/>
    </source>
</evidence>
<keyword evidence="7 11" id="KW-1133">Transmembrane helix</keyword>
<dbReference type="OrthoDB" id="9807790at2"/>
<evidence type="ECO:0000256" key="10">
    <source>
        <dbReference type="SAM" id="MobiDB-lite"/>
    </source>
</evidence>
<evidence type="ECO:0000256" key="7">
    <source>
        <dbReference type="ARBA" id="ARBA00022989"/>
    </source>
</evidence>
<evidence type="ECO:0000313" key="13">
    <source>
        <dbReference type="EMBL" id="AFM15862.1"/>
    </source>
</evidence>
<dbReference type="NCBIfam" id="TIGR03924">
    <property type="entry name" value="T7SS_EccC_a"/>
    <property type="match status" value="1"/>
</dbReference>
<dbReference type="InterPro" id="IPR027417">
    <property type="entry name" value="P-loop_NTPase"/>
</dbReference>
<sequence length="1168" mass="123838" precursor="true">MPGGRVAVEAPPEPPEPAPAHPLARLMPVAMVAAVAGMSALYLTSGAAPRSPMFLFFPVMMLVSTLGTLAYGGRGARGGAVLNVQRATYLRYLGSVEDGLTESAVAQHVYLHWHHPDPAALWTLVDGERRWERAADHPEFCAVSVGVGERPAATVVVAPEVATAENADPVTTGALERLMRVRSTVHEVPVVVALADTRVVTVGGDPESARALVRAMVCQLAVLHHPDLVGIAAAPAPGEWDWLKWLPHQGRSGTARHRVLIVDGSEVPQSGPGLTLIDIRAEAPGAEVTVSADDEVLTVACDRLSLPDAVACARRVARHRPDPAARARTGAVDWPALMGIDDPQTVDADTLWAGKTRALLRVPIGSAPDGSVVSLDIKEAAAGGMGPHGLCVGATGSGKSEFLRTLTLGMIASHSPEVLNLVLVDFKGGATFLGLEQARHVSAVITNLADEAQLVARMRDALSGEVTRRQELLRAAGNVTNIGQYAHARRQNPALAPLPVLFVVVDEFSELLSQHPDFAELFVAIGRLGRSLGMHLLLASQRLDEGRLRGLETHLSYRICLKTFSAGDSRAVLGVADAYHLPAEPGAGFLRTASGELTRFQTAFVSGGYTPRVTPAPEAVAVRLFDHAGQAPAADTPPQRPLLDTVLRRLAARGPAAHRVWLPPLERSPSLDALLAARTLPGLRVPVGVVDCPFDQRYDPLDIDLTGAAGNVAVVGGPRSGKSSTLRTIVCALAATRDPSAAQFYCLDFGGGVLAGVAGLPHVGSVAGRRDTELCRRTVAQVESILRSRERAPGDRHGDVFLVIDGWATVRADFESLEPAITALAAHGLSYGIHVMIAASRWADLRPALKDQIGTRIELRLGDPAESEMDRRRAHDLADRPPGRGLTRAGRELAIAVPASDCVDAIRRRTAGPAAPPVELLPARVNLRTVTASAMSPPARVVLGLGERDLRPIGLDVVEHPHLLILGEGECGKTSVLRALCTELVRTRGPEQVSIEIVDYRRTMLGVVESAHLSGYSVSGTALTSRLSALRDLLDARMPDENVTQQQLRDRCWWTGPDLVVVVDDYDLVAGATGNPLTPLADYLPHAKDLGLHVVVARRSGGAARAMFDPVLTRLRDMGCAGLMMSASPDEGVLLGTARSGPLPPGRGTLVVRGAPDELVQVGWVDPP</sequence>
<dbReference type="SUPFAM" id="SSF52540">
    <property type="entry name" value="P-loop containing nucleoside triphosphate hydrolases"/>
    <property type="match status" value="3"/>
</dbReference>
<feature type="region of interest" description="Disordered" evidence="10">
    <location>
        <begin position="864"/>
        <end position="884"/>
    </location>
</feature>
<feature type="transmembrane region" description="Helical" evidence="11">
    <location>
        <begin position="55"/>
        <end position="73"/>
    </location>
</feature>
<dbReference type="SMART" id="SM00382">
    <property type="entry name" value="AAA"/>
    <property type="match status" value="3"/>
</dbReference>
<keyword evidence="3 11" id="KW-0812">Transmembrane</keyword>
<keyword evidence="8 11" id="KW-0472">Membrane</keyword>
<dbReference type="InterPro" id="IPR002543">
    <property type="entry name" value="FtsK_dom"/>
</dbReference>
<dbReference type="InterPro" id="IPR050206">
    <property type="entry name" value="FtsK/SpoIIIE/SftA"/>
</dbReference>
<feature type="binding site" evidence="9">
    <location>
        <begin position="716"/>
        <end position="723"/>
    </location>
    <ligand>
        <name>ATP</name>
        <dbReference type="ChEBI" id="CHEBI:30616"/>
    </ligand>
</feature>
<dbReference type="PANTHER" id="PTHR22683">
    <property type="entry name" value="SPORULATION PROTEIN RELATED"/>
    <property type="match status" value="1"/>
</dbReference>
<dbReference type="PROSITE" id="PS50901">
    <property type="entry name" value="FTSK"/>
    <property type="match status" value="3"/>
</dbReference>
<dbReference type="GO" id="GO:0005524">
    <property type="term" value="F:ATP binding"/>
    <property type="evidence" value="ECO:0007669"/>
    <property type="project" value="UniProtKB-UniRule"/>
</dbReference>
<keyword evidence="6 9" id="KW-0067">ATP-binding</keyword>
<feature type="binding site" evidence="9">
    <location>
        <begin position="393"/>
        <end position="400"/>
    </location>
    <ligand>
        <name>ATP</name>
        <dbReference type="ChEBI" id="CHEBI:30616"/>
    </ligand>
</feature>
<evidence type="ECO:0000256" key="11">
    <source>
        <dbReference type="SAM" id="Phobius"/>
    </source>
</evidence>
<feature type="domain" description="FtsK" evidence="12">
    <location>
        <begin position="698"/>
        <end position="868"/>
    </location>
</feature>
<evidence type="ECO:0000259" key="12">
    <source>
        <dbReference type="PROSITE" id="PS50901"/>
    </source>
</evidence>
<protein>
    <submittedName>
        <fullName evidence="13">Type VII secretion protein EccCa/type VII secretion protein EccCb</fullName>
    </submittedName>
</protein>
<evidence type="ECO:0000256" key="1">
    <source>
        <dbReference type="ARBA" id="ARBA00004651"/>
    </source>
</evidence>
<organism evidence="13 14">
    <name type="scientific">Mycolicibacterium chubuense (strain NBB4)</name>
    <name type="common">Mycobacterium chubuense</name>
    <dbReference type="NCBI Taxonomy" id="710421"/>
    <lineage>
        <taxon>Bacteria</taxon>
        <taxon>Bacillati</taxon>
        <taxon>Actinomycetota</taxon>
        <taxon>Actinomycetes</taxon>
        <taxon>Mycobacteriales</taxon>
        <taxon>Mycobacteriaceae</taxon>
        <taxon>Mycolicibacterium</taxon>
    </lineage>
</organism>
<dbReference type="NCBIfam" id="TIGR03925">
    <property type="entry name" value="T7SS_EccC_b"/>
    <property type="match status" value="1"/>
</dbReference>
<evidence type="ECO:0000256" key="6">
    <source>
        <dbReference type="ARBA" id="ARBA00022840"/>
    </source>
</evidence>
<feature type="compositionally biased region" description="Basic and acidic residues" evidence="10">
    <location>
        <begin position="864"/>
        <end position="882"/>
    </location>
</feature>
<dbReference type="STRING" id="710421.Mycch_1052"/>
<dbReference type="InterPro" id="IPR003593">
    <property type="entry name" value="AAA+_ATPase"/>
</dbReference>
<dbReference type="eggNOG" id="COG1674">
    <property type="taxonomic scope" value="Bacteria"/>
</dbReference>
<keyword evidence="4" id="KW-0677">Repeat</keyword>
<feature type="domain" description="FtsK" evidence="12">
    <location>
        <begin position="370"/>
        <end position="570"/>
    </location>
</feature>
<keyword evidence="2" id="KW-1003">Cell membrane</keyword>